<accession>A0A6G0KYV8</accession>
<gene>
    <name evidence="2" type="ORF">PF010_g13965</name>
</gene>
<comment type="caution">
    <text evidence="2">The sequence shown here is derived from an EMBL/GenBank/DDBJ whole genome shotgun (WGS) entry which is preliminary data.</text>
</comment>
<dbReference type="Proteomes" id="UP000488956">
    <property type="component" value="Unassembled WGS sequence"/>
</dbReference>
<keyword evidence="1" id="KW-0812">Transmembrane</keyword>
<evidence type="ECO:0000256" key="1">
    <source>
        <dbReference type="SAM" id="Phobius"/>
    </source>
</evidence>
<dbReference type="AlphaFoldDB" id="A0A6G0KYV8"/>
<proteinExistence type="predicted"/>
<evidence type="ECO:0000313" key="3">
    <source>
        <dbReference type="Proteomes" id="UP000488956"/>
    </source>
</evidence>
<keyword evidence="1" id="KW-0472">Membrane</keyword>
<feature type="transmembrane region" description="Helical" evidence="1">
    <location>
        <begin position="241"/>
        <end position="263"/>
    </location>
</feature>
<keyword evidence="1" id="KW-1133">Transmembrane helix</keyword>
<organism evidence="2 3">
    <name type="scientific">Phytophthora fragariae</name>
    <dbReference type="NCBI Taxonomy" id="53985"/>
    <lineage>
        <taxon>Eukaryota</taxon>
        <taxon>Sar</taxon>
        <taxon>Stramenopiles</taxon>
        <taxon>Oomycota</taxon>
        <taxon>Peronosporomycetes</taxon>
        <taxon>Peronosporales</taxon>
        <taxon>Peronosporaceae</taxon>
        <taxon>Phytophthora</taxon>
    </lineage>
</organism>
<dbReference type="EMBL" id="QXFX01000840">
    <property type="protein sequence ID" value="KAE9102861.1"/>
    <property type="molecule type" value="Genomic_DNA"/>
</dbReference>
<protein>
    <recommendedName>
        <fullName evidence="4">Transmembrane protein</fullName>
    </recommendedName>
</protein>
<sequence length="321" mass="35404">MVCGGVLQELSSYRETVVCIAASPCESNCAATATPKAKGDPKISIVLSLRDLVTVVTVVTAVKGFGETLRRRWRAVTVLVLVIAAVHLHSWAVIELTSFDKPSNSSDNAAAEQVTFAPDGYCLRLGNGSSESQPFLHAILESSRQPDDWPSAAPDRLAVLPTHLHVASDDANNEVFVVTQALSCWCHHTRGELTWYMQGAQNVACLVVLETIKYAMALWGFFATVSLGMSAMFLPRSFTSCHAFSSFTSAMLGFLVTVAWWYYSTTYIDRDYLDELTLHWHHGVFYRCASLRSCDGDRTDRVRCYWSRRCSKVHAANSASG</sequence>
<name>A0A6G0KYV8_9STRA</name>
<reference evidence="2 3" key="1">
    <citation type="submission" date="2018-09" db="EMBL/GenBank/DDBJ databases">
        <title>Genomic investigation of the strawberry pathogen Phytophthora fragariae indicates pathogenicity is determined by transcriptional variation in three key races.</title>
        <authorList>
            <person name="Adams T.M."/>
            <person name="Armitage A.D."/>
            <person name="Sobczyk M.K."/>
            <person name="Bates H.J."/>
            <person name="Dunwell J.M."/>
            <person name="Nellist C.F."/>
            <person name="Harrison R.J."/>
        </authorList>
    </citation>
    <scope>NUCLEOTIDE SEQUENCE [LARGE SCALE GENOMIC DNA]</scope>
    <source>
        <strain evidence="2 3">ONT-3</strain>
    </source>
</reference>
<evidence type="ECO:0000313" key="2">
    <source>
        <dbReference type="EMBL" id="KAE9102861.1"/>
    </source>
</evidence>
<evidence type="ECO:0008006" key="4">
    <source>
        <dbReference type="Google" id="ProtNLM"/>
    </source>
</evidence>
<feature type="transmembrane region" description="Helical" evidence="1">
    <location>
        <begin position="216"/>
        <end position="234"/>
    </location>
</feature>